<dbReference type="AlphaFoldDB" id="A0A2W0HC26"/>
<comment type="caution">
    <text evidence="2">The sequence shown here is derived from an EMBL/GenBank/DDBJ whole genome shotgun (WGS) entry which is preliminary data.</text>
</comment>
<evidence type="ECO:0000256" key="1">
    <source>
        <dbReference type="SAM" id="Phobius"/>
    </source>
</evidence>
<keyword evidence="1" id="KW-1133">Transmembrane helix</keyword>
<organism evidence="2 3">
    <name type="scientific">Alteribacter lacisalsi</name>
    <dbReference type="NCBI Taxonomy" id="2045244"/>
    <lineage>
        <taxon>Bacteria</taxon>
        <taxon>Bacillati</taxon>
        <taxon>Bacillota</taxon>
        <taxon>Bacilli</taxon>
        <taxon>Bacillales</taxon>
        <taxon>Bacillaceae</taxon>
        <taxon>Alteribacter</taxon>
    </lineage>
</organism>
<reference evidence="2 3" key="1">
    <citation type="submission" date="2017-10" db="EMBL/GenBank/DDBJ databases">
        <title>Bacillus sp. nov., a halophilic bacterium isolated from a Yangshapao Lake.</title>
        <authorList>
            <person name="Wang H."/>
        </authorList>
    </citation>
    <scope>NUCLEOTIDE SEQUENCE [LARGE SCALE GENOMIC DNA]</scope>
    <source>
        <strain evidence="2 3">YSP-3</strain>
    </source>
</reference>
<gene>
    <name evidence="2" type="ORF">CR205_09225</name>
</gene>
<protein>
    <submittedName>
        <fullName evidence="2">Uncharacterized protein</fullName>
    </submittedName>
</protein>
<dbReference type="Proteomes" id="UP000248066">
    <property type="component" value="Unassembled WGS sequence"/>
</dbReference>
<feature type="transmembrane region" description="Helical" evidence="1">
    <location>
        <begin position="6"/>
        <end position="29"/>
    </location>
</feature>
<name>A0A2W0HC26_9BACI</name>
<feature type="transmembrane region" description="Helical" evidence="1">
    <location>
        <begin position="41"/>
        <end position="61"/>
    </location>
</feature>
<feature type="transmembrane region" description="Helical" evidence="1">
    <location>
        <begin position="67"/>
        <end position="85"/>
    </location>
</feature>
<evidence type="ECO:0000313" key="2">
    <source>
        <dbReference type="EMBL" id="PYZ98737.1"/>
    </source>
</evidence>
<accession>A0A2W0HC26</accession>
<proteinExistence type="predicted"/>
<dbReference type="RefSeq" id="WP_110518849.1">
    <property type="nucleotide sequence ID" value="NZ_PDOF01000001.1"/>
</dbReference>
<dbReference type="EMBL" id="PDOF01000001">
    <property type="protein sequence ID" value="PYZ98737.1"/>
    <property type="molecule type" value="Genomic_DNA"/>
</dbReference>
<keyword evidence="1" id="KW-0812">Transmembrane</keyword>
<evidence type="ECO:0000313" key="3">
    <source>
        <dbReference type="Proteomes" id="UP000248066"/>
    </source>
</evidence>
<keyword evidence="3" id="KW-1185">Reference proteome</keyword>
<sequence>MMISDLAGMEIVLLFVVNPLFALLAGSLASTAGIKYRLNPVITFTAVFAVSILVMTTVQRFTLEPPLYGYAAFYSFISLLGYAFGRTIQQAIHREED</sequence>
<keyword evidence="1" id="KW-0472">Membrane</keyword>
<dbReference type="OrthoDB" id="2887336at2"/>